<evidence type="ECO:0000313" key="2">
    <source>
        <dbReference type="EMBL" id="GFT36743.1"/>
    </source>
</evidence>
<name>A0A8X6TQR8_NEPPI</name>
<dbReference type="AlphaFoldDB" id="A0A8X6TQR8"/>
<gene>
    <name evidence="2" type="ORF">NPIL_631151</name>
</gene>
<evidence type="ECO:0008006" key="4">
    <source>
        <dbReference type="Google" id="ProtNLM"/>
    </source>
</evidence>
<reference evidence="2" key="1">
    <citation type="submission" date="2020-08" db="EMBL/GenBank/DDBJ databases">
        <title>Multicomponent nature underlies the extraordinary mechanical properties of spider dragline silk.</title>
        <authorList>
            <person name="Kono N."/>
            <person name="Nakamura H."/>
            <person name="Mori M."/>
            <person name="Yoshida Y."/>
            <person name="Ohtoshi R."/>
            <person name="Malay A.D."/>
            <person name="Moran D.A.P."/>
            <person name="Tomita M."/>
            <person name="Numata K."/>
            <person name="Arakawa K."/>
        </authorList>
    </citation>
    <scope>NUCLEOTIDE SEQUENCE</scope>
</reference>
<sequence>MGIIHRVHVCIICVGIVVSRTDCHFSKKNRGRKLKIRLCGDVRHPARTAALNGDSDLWLKVVPSKCGRGPPLQYAEHSRSPCADQRVQLQLLVYSSTRCKSCISHRSTVSSIRGMCILLGLSASGRAERKTPISSSSR</sequence>
<feature type="chain" id="PRO_5036445101" description="Secreted protein" evidence="1">
    <location>
        <begin position="20"/>
        <end position="138"/>
    </location>
</feature>
<keyword evidence="3" id="KW-1185">Reference proteome</keyword>
<comment type="caution">
    <text evidence="2">The sequence shown here is derived from an EMBL/GenBank/DDBJ whole genome shotgun (WGS) entry which is preliminary data.</text>
</comment>
<proteinExistence type="predicted"/>
<dbReference type="EMBL" id="BMAW01062656">
    <property type="protein sequence ID" value="GFT36743.1"/>
    <property type="molecule type" value="Genomic_DNA"/>
</dbReference>
<organism evidence="2 3">
    <name type="scientific">Nephila pilipes</name>
    <name type="common">Giant wood spider</name>
    <name type="synonym">Nephila maculata</name>
    <dbReference type="NCBI Taxonomy" id="299642"/>
    <lineage>
        <taxon>Eukaryota</taxon>
        <taxon>Metazoa</taxon>
        <taxon>Ecdysozoa</taxon>
        <taxon>Arthropoda</taxon>
        <taxon>Chelicerata</taxon>
        <taxon>Arachnida</taxon>
        <taxon>Araneae</taxon>
        <taxon>Araneomorphae</taxon>
        <taxon>Entelegynae</taxon>
        <taxon>Araneoidea</taxon>
        <taxon>Nephilidae</taxon>
        <taxon>Nephila</taxon>
    </lineage>
</organism>
<feature type="signal peptide" evidence="1">
    <location>
        <begin position="1"/>
        <end position="19"/>
    </location>
</feature>
<accession>A0A8X6TQR8</accession>
<protein>
    <recommendedName>
        <fullName evidence="4">Secreted protein</fullName>
    </recommendedName>
</protein>
<dbReference type="Proteomes" id="UP000887013">
    <property type="component" value="Unassembled WGS sequence"/>
</dbReference>
<evidence type="ECO:0000256" key="1">
    <source>
        <dbReference type="SAM" id="SignalP"/>
    </source>
</evidence>
<evidence type="ECO:0000313" key="3">
    <source>
        <dbReference type="Proteomes" id="UP000887013"/>
    </source>
</evidence>
<keyword evidence="1" id="KW-0732">Signal</keyword>